<sequence>MKIPSARYGLAFVVNVALPALAYRITLGQFGVVDALIASAVPLVAWMVFDVVRFRHFDALSAIVLAGIAMSLMVLLSGAARWMGEAREPAVSGIIGVLFLLSLFLERPLVYYLARSTMSREAQGRETEFDARWQSNPALARSIRLMTVVWGIGLVGENLARLWIALALIEPDAGRFSTWLRYAVYGGLTLWTMLYRRLYIKRQQP</sequence>
<dbReference type="STRING" id="1777137.AWB76_01301"/>
<feature type="transmembrane region" description="Helical" evidence="1">
    <location>
        <begin position="32"/>
        <end position="52"/>
    </location>
</feature>
<reference evidence="3" key="1">
    <citation type="submission" date="2016-01" db="EMBL/GenBank/DDBJ databases">
        <authorList>
            <person name="Peeters Charlotte."/>
        </authorList>
    </citation>
    <scope>NUCLEOTIDE SEQUENCE [LARGE SCALE GENOMIC DNA]</scope>
</reference>
<dbReference type="AlphaFoldDB" id="A0A157ZUF0"/>
<gene>
    <name evidence="2" type="ORF">AWB76_01301</name>
</gene>
<evidence type="ECO:0000313" key="3">
    <source>
        <dbReference type="Proteomes" id="UP000054624"/>
    </source>
</evidence>
<proteinExistence type="predicted"/>
<evidence type="ECO:0000256" key="1">
    <source>
        <dbReference type="SAM" id="Phobius"/>
    </source>
</evidence>
<dbReference type="RefSeq" id="WP_061159433.1">
    <property type="nucleotide sequence ID" value="NZ_FCOI02000003.1"/>
</dbReference>
<protein>
    <submittedName>
        <fullName evidence="2">Membrane protein</fullName>
    </submittedName>
</protein>
<evidence type="ECO:0000313" key="2">
    <source>
        <dbReference type="EMBL" id="SAK49178.1"/>
    </source>
</evidence>
<dbReference type="OrthoDB" id="7062026at2"/>
<keyword evidence="1" id="KW-1133">Transmembrane helix</keyword>
<feature type="transmembrane region" description="Helical" evidence="1">
    <location>
        <begin position="59"/>
        <end position="84"/>
    </location>
</feature>
<organism evidence="2 3">
    <name type="scientific">Caballeronia temeraria</name>
    <dbReference type="NCBI Taxonomy" id="1777137"/>
    <lineage>
        <taxon>Bacteria</taxon>
        <taxon>Pseudomonadati</taxon>
        <taxon>Pseudomonadota</taxon>
        <taxon>Betaproteobacteria</taxon>
        <taxon>Burkholderiales</taxon>
        <taxon>Burkholderiaceae</taxon>
        <taxon>Caballeronia</taxon>
    </lineage>
</organism>
<dbReference type="NCBIfam" id="NF041646">
    <property type="entry name" value="VC0807_fam"/>
    <property type="match status" value="1"/>
</dbReference>
<accession>A0A157ZUF0</accession>
<feature type="transmembrane region" description="Helical" evidence="1">
    <location>
        <begin position="176"/>
        <end position="195"/>
    </location>
</feature>
<keyword evidence="1" id="KW-0812">Transmembrane</keyword>
<dbReference type="Proteomes" id="UP000054624">
    <property type="component" value="Unassembled WGS sequence"/>
</dbReference>
<feature type="transmembrane region" description="Helical" evidence="1">
    <location>
        <begin position="142"/>
        <end position="164"/>
    </location>
</feature>
<keyword evidence="1" id="KW-0472">Membrane</keyword>
<feature type="transmembrane region" description="Helical" evidence="1">
    <location>
        <begin position="90"/>
        <end position="114"/>
    </location>
</feature>
<keyword evidence="3" id="KW-1185">Reference proteome</keyword>
<name>A0A157ZUF0_9BURK</name>
<dbReference type="EMBL" id="FCOI02000003">
    <property type="protein sequence ID" value="SAK49178.1"/>
    <property type="molecule type" value="Genomic_DNA"/>
</dbReference>